<proteinExistence type="predicted"/>
<dbReference type="EMBL" id="ML119683">
    <property type="protein sequence ID" value="RPA81049.1"/>
    <property type="molecule type" value="Genomic_DNA"/>
</dbReference>
<evidence type="ECO:0000313" key="1">
    <source>
        <dbReference type="EMBL" id="RPA81049.1"/>
    </source>
</evidence>
<keyword evidence="2" id="KW-1185">Reference proteome</keyword>
<dbReference type="AlphaFoldDB" id="A0A3N4I4S0"/>
<dbReference type="OrthoDB" id="1731983at2759"/>
<reference evidence="1 2" key="1">
    <citation type="journal article" date="2018" name="Nat. Ecol. Evol.">
        <title>Pezizomycetes genomes reveal the molecular basis of ectomycorrhizal truffle lifestyle.</title>
        <authorList>
            <person name="Murat C."/>
            <person name="Payen T."/>
            <person name="Noel B."/>
            <person name="Kuo A."/>
            <person name="Morin E."/>
            <person name="Chen J."/>
            <person name="Kohler A."/>
            <person name="Krizsan K."/>
            <person name="Balestrini R."/>
            <person name="Da Silva C."/>
            <person name="Montanini B."/>
            <person name="Hainaut M."/>
            <person name="Levati E."/>
            <person name="Barry K.W."/>
            <person name="Belfiori B."/>
            <person name="Cichocki N."/>
            <person name="Clum A."/>
            <person name="Dockter R.B."/>
            <person name="Fauchery L."/>
            <person name="Guy J."/>
            <person name="Iotti M."/>
            <person name="Le Tacon F."/>
            <person name="Lindquist E.A."/>
            <person name="Lipzen A."/>
            <person name="Malagnac F."/>
            <person name="Mello A."/>
            <person name="Molinier V."/>
            <person name="Miyauchi S."/>
            <person name="Poulain J."/>
            <person name="Riccioni C."/>
            <person name="Rubini A."/>
            <person name="Sitrit Y."/>
            <person name="Splivallo R."/>
            <person name="Traeger S."/>
            <person name="Wang M."/>
            <person name="Zifcakova L."/>
            <person name="Wipf D."/>
            <person name="Zambonelli A."/>
            <person name="Paolocci F."/>
            <person name="Nowrousian M."/>
            <person name="Ottonello S."/>
            <person name="Baldrian P."/>
            <person name="Spatafora J.W."/>
            <person name="Henrissat B."/>
            <person name="Nagy L.G."/>
            <person name="Aury J.M."/>
            <person name="Wincker P."/>
            <person name="Grigoriev I.V."/>
            <person name="Bonfante P."/>
            <person name="Martin F.M."/>
        </authorList>
    </citation>
    <scope>NUCLEOTIDE SEQUENCE [LARGE SCALE GENOMIC DNA]</scope>
    <source>
        <strain evidence="1 2">RN42</strain>
    </source>
</reference>
<sequence>MHSSIVTTFDKDAIKLTTTSLYSTSMADNQECVSFPVKTLDKEAKLLVHRPVHHAGAPDTELVEDFVGSFVHDVQRIQKKANPELLAQLMLPKDIVGREAQKLAASFWLWLCVVDDELEDTKDDNHFDMLITAVERRFKPLDTSVPLPPYACTTVTDKFVALVNNSSLQSAHEWRQPLFDAVLDILHAFRVERPLLTNANANPYIALQTWMSVRIITISVRPFMILARAGLGLPADYQPSKCALFFNRKKAERNAAEMKQMELAVATCTGLQNDLIGWEKDAAENNILNSVEILRLMPATTDIQAFEAAENTHNEGFEKICESKLQVNGKEAVYVSILKGFTGAMAHWHMRAKRYATTA</sequence>
<dbReference type="Proteomes" id="UP000275078">
    <property type="component" value="Unassembled WGS sequence"/>
</dbReference>
<protein>
    <recommendedName>
        <fullName evidence="3">Terpenoid synthase</fullName>
    </recommendedName>
</protein>
<accession>A0A3N4I4S0</accession>
<dbReference type="InterPro" id="IPR008949">
    <property type="entry name" value="Isoprenoid_synthase_dom_sf"/>
</dbReference>
<evidence type="ECO:0008006" key="3">
    <source>
        <dbReference type="Google" id="ProtNLM"/>
    </source>
</evidence>
<dbReference type="SUPFAM" id="SSF48576">
    <property type="entry name" value="Terpenoid synthases"/>
    <property type="match status" value="1"/>
</dbReference>
<dbReference type="Pfam" id="PF19086">
    <property type="entry name" value="Terpene_syn_C_2"/>
    <property type="match status" value="1"/>
</dbReference>
<gene>
    <name evidence="1" type="ORF">BJ508DRAFT_326880</name>
</gene>
<name>A0A3N4I4S0_ASCIM</name>
<dbReference type="Gene3D" id="1.10.600.10">
    <property type="entry name" value="Farnesyl Diphosphate Synthase"/>
    <property type="match status" value="1"/>
</dbReference>
<organism evidence="1 2">
    <name type="scientific">Ascobolus immersus RN42</name>
    <dbReference type="NCBI Taxonomy" id="1160509"/>
    <lineage>
        <taxon>Eukaryota</taxon>
        <taxon>Fungi</taxon>
        <taxon>Dikarya</taxon>
        <taxon>Ascomycota</taxon>
        <taxon>Pezizomycotina</taxon>
        <taxon>Pezizomycetes</taxon>
        <taxon>Pezizales</taxon>
        <taxon>Ascobolaceae</taxon>
        <taxon>Ascobolus</taxon>
    </lineage>
</organism>
<evidence type="ECO:0000313" key="2">
    <source>
        <dbReference type="Proteomes" id="UP000275078"/>
    </source>
</evidence>